<reference evidence="1 2" key="1">
    <citation type="journal article" date="2009" name="PLoS Genet.">
        <title>Genomic analysis of the basal lineage fungus Rhizopus oryzae reveals a whole-genome duplication.</title>
        <authorList>
            <person name="Ma L.-J."/>
            <person name="Ibrahim A.S."/>
            <person name="Skory C."/>
            <person name="Grabherr M.G."/>
            <person name="Burger G."/>
            <person name="Butler M."/>
            <person name="Elias M."/>
            <person name="Idnurm A."/>
            <person name="Lang B.F."/>
            <person name="Sone T."/>
            <person name="Abe A."/>
            <person name="Calvo S.E."/>
            <person name="Corrochano L.M."/>
            <person name="Engels R."/>
            <person name="Fu J."/>
            <person name="Hansberg W."/>
            <person name="Kim J.-M."/>
            <person name="Kodira C.D."/>
            <person name="Koehrsen M.J."/>
            <person name="Liu B."/>
            <person name="Miranda-Saavedra D."/>
            <person name="O'Leary S."/>
            <person name="Ortiz-Castellanos L."/>
            <person name="Poulter R."/>
            <person name="Rodriguez-Romero J."/>
            <person name="Ruiz-Herrera J."/>
            <person name="Shen Y.-Q."/>
            <person name="Zeng Q."/>
            <person name="Galagan J."/>
            <person name="Birren B.W."/>
            <person name="Cuomo C.A."/>
            <person name="Wickes B.L."/>
        </authorList>
    </citation>
    <scope>NUCLEOTIDE SEQUENCE [LARGE SCALE GENOMIC DNA]</scope>
    <source>
        <strain evidence="2">RA 99-880 / ATCC MYA-4621 / FGSC 9543 / NRRL 43880</strain>
    </source>
</reference>
<dbReference type="RefSeq" id="XP_067520214.1">
    <property type="nucleotide sequence ID" value="XM_067664113.1"/>
</dbReference>
<dbReference type="Proteomes" id="UP000009138">
    <property type="component" value="Unassembled WGS sequence"/>
</dbReference>
<accession>I1C8N8</accession>
<dbReference type="InParanoid" id="I1C8N8"/>
<dbReference type="AlphaFoldDB" id="I1C8N8"/>
<protein>
    <submittedName>
        <fullName evidence="1">Uncharacterized protein</fullName>
    </submittedName>
</protein>
<keyword evidence="2" id="KW-1185">Reference proteome</keyword>
<dbReference type="GeneID" id="93616494"/>
<evidence type="ECO:0000313" key="2">
    <source>
        <dbReference type="Proteomes" id="UP000009138"/>
    </source>
</evidence>
<name>I1C8N8_RHIO9</name>
<evidence type="ECO:0000313" key="1">
    <source>
        <dbReference type="EMBL" id="EIE84818.1"/>
    </source>
</evidence>
<sequence>MEIMPFIHHSVNMFEKYVNNELIQNPVSCTTQIELP</sequence>
<dbReference type="VEuPathDB" id="FungiDB:RO3G_09528"/>
<gene>
    <name evidence="1" type="ORF">RO3G_09528</name>
</gene>
<organism evidence="1 2">
    <name type="scientific">Rhizopus delemar (strain RA 99-880 / ATCC MYA-4621 / FGSC 9543 / NRRL 43880)</name>
    <name type="common">Mucormycosis agent</name>
    <name type="synonym">Rhizopus arrhizus var. delemar</name>
    <dbReference type="NCBI Taxonomy" id="246409"/>
    <lineage>
        <taxon>Eukaryota</taxon>
        <taxon>Fungi</taxon>
        <taxon>Fungi incertae sedis</taxon>
        <taxon>Mucoromycota</taxon>
        <taxon>Mucoromycotina</taxon>
        <taxon>Mucoromycetes</taxon>
        <taxon>Mucorales</taxon>
        <taxon>Mucorineae</taxon>
        <taxon>Rhizopodaceae</taxon>
        <taxon>Rhizopus</taxon>
    </lineage>
</organism>
<dbReference type="EMBL" id="CH476738">
    <property type="protein sequence ID" value="EIE84818.1"/>
    <property type="molecule type" value="Genomic_DNA"/>
</dbReference>
<proteinExistence type="predicted"/>